<gene>
    <name evidence="1" type="ORF">PILCRDRAFT_312853</name>
</gene>
<dbReference type="EMBL" id="KN832981">
    <property type="protein sequence ID" value="KIM86691.1"/>
    <property type="molecule type" value="Genomic_DNA"/>
</dbReference>
<dbReference type="HOGENOM" id="CLU_2184944_0_0_1"/>
<evidence type="ECO:0000313" key="2">
    <source>
        <dbReference type="Proteomes" id="UP000054166"/>
    </source>
</evidence>
<organism evidence="1 2">
    <name type="scientific">Piloderma croceum (strain F 1598)</name>
    <dbReference type="NCBI Taxonomy" id="765440"/>
    <lineage>
        <taxon>Eukaryota</taxon>
        <taxon>Fungi</taxon>
        <taxon>Dikarya</taxon>
        <taxon>Basidiomycota</taxon>
        <taxon>Agaricomycotina</taxon>
        <taxon>Agaricomycetes</taxon>
        <taxon>Agaricomycetidae</taxon>
        <taxon>Atheliales</taxon>
        <taxon>Atheliaceae</taxon>
        <taxon>Piloderma</taxon>
    </lineage>
</organism>
<accession>A0A0C3G7R3</accession>
<protein>
    <submittedName>
        <fullName evidence="1">Uncharacterized protein</fullName>
    </submittedName>
</protein>
<dbReference type="Proteomes" id="UP000054166">
    <property type="component" value="Unassembled WGS sequence"/>
</dbReference>
<name>A0A0C3G7R3_PILCF</name>
<dbReference type="InParanoid" id="A0A0C3G7R3"/>
<evidence type="ECO:0000313" key="1">
    <source>
        <dbReference type="EMBL" id="KIM86691.1"/>
    </source>
</evidence>
<sequence length="109" mass="12605">MWYRKIWLSNRKCYLPVGNHRLFDSFASRRNYQVSPCEGAFPRRRCAALESNSAQRRQTRNGGLSVHRKVVSWFADTQISPKAFMSNILIGTSHTAFHFMSNVQLLAII</sequence>
<reference evidence="2" key="2">
    <citation type="submission" date="2015-01" db="EMBL/GenBank/DDBJ databases">
        <title>Evolutionary Origins and Diversification of the Mycorrhizal Mutualists.</title>
        <authorList>
            <consortium name="DOE Joint Genome Institute"/>
            <consortium name="Mycorrhizal Genomics Consortium"/>
            <person name="Kohler A."/>
            <person name="Kuo A."/>
            <person name="Nagy L.G."/>
            <person name="Floudas D."/>
            <person name="Copeland A."/>
            <person name="Barry K.W."/>
            <person name="Cichocki N."/>
            <person name="Veneault-Fourrey C."/>
            <person name="LaButti K."/>
            <person name="Lindquist E.A."/>
            <person name="Lipzen A."/>
            <person name="Lundell T."/>
            <person name="Morin E."/>
            <person name="Murat C."/>
            <person name="Riley R."/>
            <person name="Ohm R."/>
            <person name="Sun H."/>
            <person name="Tunlid A."/>
            <person name="Henrissat B."/>
            <person name="Grigoriev I.V."/>
            <person name="Hibbett D.S."/>
            <person name="Martin F."/>
        </authorList>
    </citation>
    <scope>NUCLEOTIDE SEQUENCE [LARGE SCALE GENOMIC DNA]</scope>
    <source>
        <strain evidence="2">F 1598</strain>
    </source>
</reference>
<reference evidence="1 2" key="1">
    <citation type="submission" date="2014-04" db="EMBL/GenBank/DDBJ databases">
        <authorList>
            <consortium name="DOE Joint Genome Institute"/>
            <person name="Kuo A."/>
            <person name="Tarkka M."/>
            <person name="Buscot F."/>
            <person name="Kohler A."/>
            <person name="Nagy L.G."/>
            <person name="Floudas D."/>
            <person name="Copeland A."/>
            <person name="Barry K.W."/>
            <person name="Cichocki N."/>
            <person name="Veneault-Fourrey C."/>
            <person name="LaButti K."/>
            <person name="Lindquist E.A."/>
            <person name="Lipzen A."/>
            <person name="Lundell T."/>
            <person name="Morin E."/>
            <person name="Murat C."/>
            <person name="Sun H."/>
            <person name="Tunlid A."/>
            <person name="Henrissat B."/>
            <person name="Grigoriev I.V."/>
            <person name="Hibbett D.S."/>
            <person name="Martin F."/>
            <person name="Nordberg H.P."/>
            <person name="Cantor M.N."/>
            <person name="Hua S.X."/>
        </authorList>
    </citation>
    <scope>NUCLEOTIDE SEQUENCE [LARGE SCALE GENOMIC DNA]</scope>
    <source>
        <strain evidence="1 2">F 1598</strain>
    </source>
</reference>
<keyword evidence="2" id="KW-1185">Reference proteome</keyword>
<proteinExistence type="predicted"/>
<dbReference type="AlphaFoldDB" id="A0A0C3G7R3"/>